<dbReference type="HOGENOM" id="CLU_001893_0_0_1"/>
<feature type="compositionally biased region" description="Acidic residues" evidence="3">
    <location>
        <begin position="2000"/>
        <end position="2009"/>
    </location>
</feature>
<feature type="region of interest" description="Disordered" evidence="3">
    <location>
        <begin position="1"/>
        <end position="609"/>
    </location>
</feature>
<feature type="compositionally biased region" description="Polar residues" evidence="3">
    <location>
        <begin position="1197"/>
        <end position="1218"/>
    </location>
</feature>
<feature type="region of interest" description="Disordered" evidence="3">
    <location>
        <begin position="1966"/>
        <end position="2076"/>
    </location>
</feature>
<feature type="region of interest" description="Disordered" evidence="3">
    <location>
        <begin position="1861"/>
        <end position="1882"/>
    </location>
</feature>
<proteinExistence type="predicted"/>
<feature type="compositionally biased region" description="Basic and acidic residues" evidence="3">
    <location>
        <begin position="760"/>
        <end position="771"/>
    </location>
</feature>
<feature type="region of interest" description="Disordered" evidence="3">
    <location>
        <begin position="625"/>
        <end position="942"/>
    </location>
</feature>
<dbReference type="PROSITE" id="PS50077">
    <property type="entry name" value="HEAT_REPEAT"/>
    <property type="match status" value="3"/>
</dbReference>
<dbReference type="PANTHER" id="PTHR10648:SF1">
    <property type="entry name" value="SERINE_THREONINE-PROTEIN PHOSPHATASE 4 REGULATORY SUBUNIT 1"/>
    <property type="match status" value="1"/>
</dbReference>
<feature type="compositionally biased region" description="Low complexity" evidence="3">
    <location>
        <begin position="513"/>
        <end position="529"/>
    </location>
</feature>
<dbReference type="RefSeq" id="XP_013245607.1">
    <property type="nucleotide sequence ID" value="XM_013390153.1"/>
</dbReference>
<dbReference type="GeneID" id="25263725"/>
<feature type="repeat" description="HEAT" evidence="2">
    <location>
        <begin position="1559"/>
        <end position="1597"/>
    </location>
</feature>
<dbReference type="OrthoDB" id="9986677at2759"/>
<protein>
    <submittedName>
        <fullName evidence="4">ARM repeat-containing protein</fullName>
    </submittedName>
</protein>
<feature type="compositionally biased region" description="Polar residues" evidence="3">
    <location>
        <begin position="925"/>
        <end position="935"/>
    </location>
</feature>
<feature type="compositionally biased region" description="Polar residues" evidence="3">
    <location>
        <begin position="53"/>
        <end position="83"/>
    </location>
</feature>
<gene>
    <name evidence="4" type="ORF">K437DRAFT_253973</name>
</gene>
<sequence length="2091" mass="223135">MSSQPEYTSDVVMSSAFHESPSSRAESDHKPTSTHVPGTEAGWGNFREKAPSAHTQENISTSHSPAASSNNRHQRSRSVNIPGNSPVLLSMGLAQQQLKSPSGTGNTGKYSPTNAASHSTIQSSSKGSSAKRTSWHPGSSAGGAHTANLTTAEKMNIGLGLEPVSEGQDQQMEPEDTSSTVESSSSTSEVPSETTQPRSQPLPVVRPKALTSSEVLHGQSTESEGSTSSESSSPDPGRLGRFTRPHNSFSAPLLTGESPSSLERGISPSRISSNHLHHHSGHTLPPFAHALGAPSSPRFSGFQHHARSLSRERQTPSPPPFLHTEAAAVSYSTSPSTSPRSPGFLARVIPVNPDKAHPWDSVWPPPSSAGAGHGAAHDAIHTSPLAAGTSPMSPHRLIKALSSSPELRPFPHPSDIGRGQRSQSVDLADADDSMPRQRSDSAGESARSSVLRGVPHASRSNGGVQMQRPASADGLPARIERAASPSVAAAANSQHGKAITQSFQERPLQSLGAMPLVVPSSSPAAAPVVSRRHRRGSSSSSSSSGSDGSGTGAASGSGSMRGIHGSPALSPSSRVRSFAQQQDAIAASPSERILSPPLQPQAKFDQQHALAEAVHSGIAAVLGEPPELRLSDPISPRSTSPRPLANTTSGPLSSPRMASLRLATNLEGGDVASVPSLSSPGVSPVSQSPPKRRSFIGMPPRSGYELSDDPDDVGSEDDDAASSSSDRESTSTMEEDDVDEMEEGEAPESGGEMEESDDSAQGRDCIEEHQRHAAFQCADPDEEDEDDRLARHLHMSQRQAHFARDGRSDGATESEGSSDGDGSHTEEHSFSRDQQESAQDDEPTGAMAIIFKQRPMPIKRPSLTRPAAVPPPPATTAAHVPALSEASAPASGQKRQSAVEGEDGGMPMGSGAPPALDLSEMGSAEVSSHAPSSAPTPGADADDALSPLEKIFLYAKSEMAYHRVLVSRSLPEWIFEVELSDAVEYIIPLLNGLGTDELEVCAAFAPVLDCIMWFFFRNCPLAELDGDEDSGPNALSTQTPREGKVDGEDEPVARETAMRPRLPVGAFTPLLCTLLLNQHASIAEATQFALTQFIIRLHTGHVDLAAEPLRSPQPNDEPAMFAFTNQPDIGDDLGTYLDNAGLVKGVLGREGKLVPHEDYFFGRKQRAAVQAEILDNVAFAIGRLSPDQQAHRDVNQEGGQESHAGQSDSAMGDTSRSPGETRPADDQGSLQSEDANNTEQLQEQGTDDSLEQSQFDQIPHDPWGIMNEWNGTADVNSEHASGYEADLDTEAAVGRMSSVSLLAALAAEKCISEDVLEQRFVPELIRLRTDGAYFVRKEVALSLASLAKSLSPVIVDTELIETFEMFTHDKIWHVRQAACLSMPGLFGATSNAALKREKVIQAVRTFSTDVSKQVRSASLEIIGELIHLFYGDPEGPPEHLIRFFTGESYDREEESEAPVNEQFLPGRSIAQTPTPLETDDGMWGHEMWASSSVDSERPLMVAFNLPAVVLTLGASKWSTLRELYANLADDRSPRVRRSLAASLHEIAKIIGPEPAGADVLPLFDKLLSNQEAEVRAAAVDHVDELLAAVPREEAEGKLRLLKTHWTSTFSPDWRLRERLAQLIEPLARQFLLGDEDGNLVALMQLALSDPVASVRNVGCRSVPTLYTIFAEHDQVIADGFLGMISDMGESDKYRMRLSCLGAIQALVESKIQRSSFELVLLQRIIQFGSDAVVDVRLLLARVVSRMCGIDELYGLPQSRSDDLNALLECLAQDRHEQVREMITPLLLEGKKLPARKSLSPEPRRQLVLGPAEGGPHKPPADEVVQVTGCEQDYEFADAETVNIELDQDGAAQSGYEVWVRRDEEDSDDDMDGGAGSATTTANADAAHCSEGEGHVDADADSEWVFSSQMDIGDDAGTPVHRKGQLHINGVLESSQRAEALTTLYSPLKAGDTNKKSAAPAPVSSASLYAPMDMSPTKKGARNGHTVSGKVSSSATLSDYAADDNNDTNDADGAVRANSASIGGSDPFHAFVAHRRDQGPPARAPQPIGDKVSSVKSIRHGSDPDRNGQEGQEEGVACADLQRIIGDAMEED</sequence>
<organism evidence="4 5">
    <name type="scientific">Tilletiaria anomala (strain ATCC 24038 / CBS 436.72 / UBC 951)</name>
    <dbReference type="NCBI Taxonomy" id="1037660"/>
    <lineage>
        <taxon>Eukaryota</taxon>
        <taxon>Fungi</taxon>
        <taxon>Dikarya</taxon>
        <taxon>Basidiomycota</taxon>
        <taxon>Ustilaginomycotina</taxon>
        <taxon>Exobasidiomycetes</taxon>
        <taxon>Georgefischeriales</taxon>
        <taxon>Tilletiariaceae</taxon>
        <taxon>Tilletiaria</taxon>
    </lineage>
</organism>
<feature type="compositionally biased region" description="Low complexity" evidence="3">
    <location>
        <begin position="220"/>
        <end position="233"/>
    </location>
</feature>
<feature type="compositionally biased region" description="Polar residues" evidence="3">
    <location>
        <begin position="1984"/>
        <end position="1996"/>
    </location>
</feature>
<dbReference type="InParanoid" id="A0A066WJN2"/>
<dbReference type="InterPro" id="IPR011989">
    <property type="entry name" value="ARM-like"/>
</dbReference>
<feature type="region of interest" description="Disordered" evidence="3">
    <location>
        <begin position="1796"/>
        <end position="1818"/>
    </location>
</feature>
<feature type="compositionally biased region" description="Low complexity" evidence="3">
    <location>
        <begin position="671"/>
        <end position="689"/>
    </location>
</feature>
<dbReference type="InterPro" id="IPR051023">
    <property type="entry name" value="PP2A_Regulatory_Subunit_A"/>
</dbReference>
<feature type="compositionally biased region" description="Low complexity" evidence="3">
    <location>
        <begin position="537"/>
        <end position="546"/>
    </location>
</feature>
<feature type="compositionally biased region" description="Low complexity" evidence="3">
    <location>
        <begin position="330"/>
        <end position="342"/>
    </location>
</feature>
<feature type="compositionally biased region" description="Acidic residues" evidence="3">
    <location>
        <begin position="706"/>
        <end position="720"/>
    </location>
</feature>
<dbReference type="SUPFAM" id="SSF48371">
    <property type="entry name" value="ARM repeat"/>
    <property type="match status" value="1"/>
</dbReference>
<name>A0A066WJN2_TILAU</name>
<feature type="compositionally biased region" description="Acidic residues" evidence="3">
    <location>
        <begin position="733"/>
        <end position="758"/>
    </location>
</feature>
<dbReference type="EMBL" id="JMSN01000007">
    <property type="protein sequence ID" value="KDN52768.1"/>
    <property type="molecule type" value="Genomic_DNA"/>
</dbReference>
<dbReference type="Proteomes" id="UP000027361">
    <property type="component" value="Unassembled WGS sequence"/>
</dbReference>
<dbReference type="InterPro" id="IPR016024">
    <property type="entry name" value="ARM-type_fold"/>
</dbReference>
<dbReference type="GO" id="GO:0005737">
    <property type="term" value="C:cytoplasm"/>
    <property type="evidence" value="ECO:0007669"/>
    <property type="project" value="TreeGrafter"/>
</dbReference>
<feature type="repeat" description="HEAT" evidence="2">
    <location>
        <begin position="1320"/>
        <end position="1358"/>
    </location>
</feature>
<feature type="region of interest" description="Disordered" evidence="3">
    <location>
        <begin position="1027"/>
        <end position="1048"/>
    </location>
</feature>
<accession>A0A066WJN2</accession>
<evidence type="ECO:0000256" key="2">
    <source>
        <dbReference type="PROSITE-ProRule" id="PRU00103"/>
    </source>
</evidence>
<keyword evidence="1" id="KW-0677">Repeat</keyword>
<feature type="region of interest" description="Disordered" evidence="3">
    <location>
        <begin position="1188"/>
        <end position="1270"/>
    </location>
</feature>
<comment type="caution">
    <text evidence="4">The sequence shown here is derived from an EMBL/GenBank/DDBJ whole genome shotgun (WGS) entry which is preliminary data.</text>
</comment>
<feature type="compositionally biased region" description="Polar residues" evidence="3">
    <location>
        <begin position="569"/>
        <end position="583"/>
    </location>
</feature>
<feature type="compositionally biased region" description="Low complexity" evidence="3">
    <location>
        <begin position="482"/>
        <end position="493"/>
    </location>
</feature>
<dbReference type="PANTHER" id="PTHR10648">
    <property type="entry name" value="SERINE/THREONINE-PROTEIN PHOSPHATASE PP2A 65 KDA REGULATORY SUBUNIT"/>
    <property type="match status" value="1"/>
</dbReference>
<feature type="compositionally biased region" description="Polar residues" evidence="3">
    <location>
        <begin position="636"/>
        <end position="652"/>
    </location>
</feature>
<evidence type="ECO:0000256" key="1">
    <source>
        <dbReference type="ARBA" id="ARBA00022737"/>
    </source>
</evidence>
<evidence type="ECO:0000256" key="3">
    <source>
        <dbReference type="SAM" id="MobiDB-lite"/>
    </source>
</evidence>
<feature type="compositionally biased region" description="Polar residues" evidence="3">
    <location>
        <begin position="93"/>
        <end position="116"/>
    </location>
</feature>
<feature type="compositionally biased region" description="Low complexity" evidence="3">
    <location>
        <begin position="117"/>
        <end position="132"/>
    </location>
</feature>
<feature type="compositionally biased region" description="Basic and acidic residues" evidence="3">
    <location>
        <begin position="821"/>
        <end position="835"/>
    </location>
</feature>
<dbReference type="STRING" id="1037660.A0A066WJN2"/>
<evidence type="ECO:0000313" key="5">
    <source>
        <dbReference type="Proteomes" id="UP000027361"/>
    </source>
</evidence>
<feature type="compositionally biased region" description="Low complexity" evidence="3">
    <location>
        <begin position="177"/>
        <end position="195"/>
    </location>
</feature>
<reference evidence="4 5" key="1">
    <citation type="submission" date="2014-05" db="EMBL/GenBank/DDBJ databases">
        <title>Draft genome sequence of a rare smut relative, Tilletiaria anomala UBC 951.</title>
        <authorList>
            <consortium name="DOE Joint Genome Institute"/>
            <person name="Toome M."/>
            <person name="Kuo A."/>
            <person name="Henrissat B."/>
            <person name="Lipzen A."/>
            <person name="Tritt A."/>
            <person name="Yoshinaga Y."/>
            <person name="Zane M."/>
            <person name="Barry K."/>
            <person name="Grigoriev I.V."/>
            <person name="Spatafora J.W."/>
            <person name="Aimea M.C."/>
        </authorList>
    </citation>
    <scope>NUCLEOTIDE SEQUENCE [LARGE SCALE GENOMIC DNA]</scope>
    <source>
        <strain evidence="4 5">UBC 951</strain>
    </source>
</reference>
<feature type="repeat" description="HEAT" evidence="2">
    <location>
        <begin position="1520"/>
        <end position="1558"/>
    </location>
</feature>
<dbReference type="InterPro" id="IPR021133">
    <property type="entry name" value="HEAT_type_2"/>
</dbReference>
<dbReference type="GO" id="GO:0019888">
    <property type="term" value="F:protein phosphatase regulator activity"/>
    <property type="evidence" value="ECO:0007669"/>
    <property type="project" value="TreeGrafter"/>
</dbReference>
<feature type="compositionally biased region" description="Polar residues" evidence="3">
    <location>
        <begin position="1228"/>
        <end position="1244"/>
    </location>
</feature>
<keyword evidence="5" id="KW-1185">Reference proteome</keyword>
<evidence type="ECO:0000313" key="4">
    <source>
        <dbReference type="EMBL" id="KDN52768.1"/>
    </source>
</evidence>
<dbReference type="Gene3D" id="1.25.10.10">
    <property type="entry name" value="Leucine-rich Repeat Variant"/>
    <property type="match status" value="1"/>
</dbReference>